<dbReference type="GeneID" id="113208674"/>
<evidence type="ECO:0000256" key="3">
    <source>
        <dbReference type="PROSITE-ProRule" id="PRU00464"/>
    </source>
</evidence>
<dbReference type="KEGG" id="foc:113208674"/>
<sequence>MNRPLVWATQQPYGGETIFGKIIRRESPARILYEDQQCIAFHDIAPQAPVHFLVVPKKPIPSLSATEDADDMLLGHMMIIARRLARQQGLSQGYRIVINNGPQACQTVYHLHLHVVGGRQLKWPPC</sequence>
<dbReference type="GO" id="GO:0003824">
    <property type="term" value="F:catalytic activity"/>
    <property type="evidence" value="ECO:0007669"/>
    <property type="project" value="InterPro"/>
</dbReference>
<dbReference type="Proteomes" id="UP000504606">
    <property type="component" value="Unplaced"/>
</dbReference>
<reference evidence="6" key="1">
    <citation type="submission" date="2025-08" db="UniProtKB">
        <authorList>
            <consortium name="RefSeq"/>
        </authorList>
    </citation>
    <scope>IDENTIFICATION</scope>
    <source>
        <tissue evidence="6">Whole organism</tissue>
    </source>
</reference>
<dbReference type="PRINTS" id="PR00332">
    <property type="entry name" value="HISTRIAD"/>
</dbReference>
<dbReference type="FunFam" id="3.30.428.10:FF:000005">
    <property type="entry name" value="Histidine triad nucleotide-binding protein 1"/>
    <property type="match status" value="1"/>
</dbReference>
<dbReference type="InterPro" id="IPR001310">
    <property type="entry name" value="Histidine_triad_HIT"/>
</dbReference>
<evidence type="ECO:0000313" key="6">
    <source>
        <dbReference type="RefSeq" id="XP_026281565.1"/>
    </source>
</evidence>
<evidence type="ECO:0000313" key="5">
    <source>
        <dbReference type="Proteomes" id="UP000504606"/>
    </source>
</evidence>
<dbReference type="OrthoDB" id="672793at2759"/>
<dbReference type="InterPro" id="IPR011146">
    <property type="entry name" value="HIT-like"/>
</dbReference>
<dbReference type="AlphaFoldDB" id="A0A6J1SQG3"/>
<protein>
    <submittedName>
        <fullName evidence="6">Adenosine 5'-monophosphoramidase HINT1</fullName>
    </submittedName>
</protein>
<gene>
    <name evidence="6" type="primary">LOC113208674</name>
</gene>
<proteinExistence type="predicted"/>
<dbReference type="PROSITE" id="PS00892">
    <property type="entry name" value="HIT_1"/>
    <property type="match status" value="1"/>
</dbReference>
<dbReference type="SUPFAM" id="SSF54197">
    <property type="entry name" value="HIT-like"/>
    <property type="match status" value="1"/>
</dbReference>
<evidence type="ECO:0000256" key="2">
    <source>
        <dbReference type="PIRSR" id="PIRSR601310-3"/>
    </source>
</evidence>
<evidence type="ECO:0000259" key="4">
    <source>
        <dbReference type="PROSITE" id="PS51084"/>
    </source>
</evidence>
<organism evidence="5 6">
    <name type="scientific">Frankliniella occidentalis</name>
    <name type="common">Western flower thrips</name>
    <name type="synonym">Euthrips occidentalis</name>
    <dbReference type="NCBI Taxonomy" id="133901"/>
    <lineage>
        <taxon>Eukaryota</taxon>
        <taxon>Metazoa</taxon>
        <taxon>Ecdysozoa</taxon>
        <taxon>Arthropoda</taxon>
        <taxon>Hexapoda</taxon>
        <taxon>Insecta</taxon>
        <taxon>Pterygota</taxon>
        <taxon>Neoptera</taxon>
        <taxon>Paraneoptera</taxon>
        <taxon>Thysanoptera</taxon>
        <taxon>Terebrantia</taxon>
        <taxon>Thripoidea</taxon>
        <taxon>Thripidae</taxon>
        <taxon>Frankliniella</taxon>
    </lineage>
</organism>
<dbReference type="CDD" id="cd01276">
    <property type="entry name" value="PKCI_related"/>
    <property type="match status" value="1"/>
</dbReference>
<dbReference type="Gene3D" id="3.30.428.10">
    <property type="entry name" value="HIT-like"/>
    <property type="match status" value="1"/>
</dbReference>
<dbReference type="InterPro" id="IPR019808">
    <property type="entry name" value="Histidine_triad_CS"/>
</dbReference>
<dbReference type="Pfam" id="PF01230">
    <property type="entry name" value="HIT"/>
    <property type="match status" value="1"/>
</dbReference>
<keyword evidence="5" id="KW-1185">Reference proteome</keyword>
<dbReference type="RefSeq" id="XP_026281565.1">
    <property type="nucleotide sequence ID" value="XM_026425780.2"/>
</dbReference>
<evidence type="ECO:0000256" key="1">
    <source>
        <dbReference type="PIRSR" id="PIRSR601310-1"/>
    </source>
</evidence>
<feature type="domain" description="HIT" evidence="4">
    <location>
        <begin position="18"/>
        <end position="126"/>
    </location>
</feature>
<accession>A0A6J1SQG3</accession>
<dbReference type="PANTHER" id="PTHR23089">
    <property type="entry name" value="HISTIDINE TRIAD HIT PROTEIN"/>
    <property type="match status" value="1"/>
</dbReference>
<feature type="active site" description="Tele-AMP-histidine intermediate" evidence="1">
    <location>
        <position position="112"/>
    </location>
</feature>
<name>A0A6J1SQG3_FRAOC</name>
<feature type="short sequence motif" description="Histidine triad motif" evidence="2 3">
    <location>
        <begin position="110"/>
        <end position="114"/>
    </location>
</feature>
<dbReference type="PROSITE" id="PS51084">
    <property type="entry name" value="HIT_2"/>
    <property type="match status" value="1"/>
</dbReference>
<dbReference type="InterPro" id="IPR036265">
    <property type="entry name" value="HIT-like_sf"/>
</dbReference>